<dbReference type="Proteomes" id="UP001161389">
    <property type="component" value="Unassembled WGS sequence"/>
</dbReference>
<dbReference type="EMBL" id="BSNM01000027">
    <property type="protein sequence ID" value="GLQ33539.1"/>
    <property type="molecule type" value="Genomic_DNA"/>
</dbReference>
<evidence type="ECO:0000313" key="3">
    <source>
        <dbReference type="Proteomes" id="UP001161389"/>
    </source>
</evidence>
<protein>
    <recommendedName>
        <fullName evidence="4">Transporter substrate-binding domain-containing protein</fullName>
    </recommendedName>
</protein>
<accession>A0AA37W9N5</accession>
<proteinExistence type="inferred from homology"/>
<dbReference type="AlphaFoldDB" id="A0AA37W9N5"/>
<keyword evidence="3" id="KW-1185">Reference proteome</keyword>
<dbReference type="RefSeq" id="WP_284383999.1">
    <property type="nucleotide sequence ID" value="NZ_BSNM01000027.1"/>
</dbReference>
<evidence type="ECO:0000313" key="2">
    <source>
        <dbReference type="EMBL" id="GLQ33539.1"/>
    </source>
</evidence>
<dbReference type="SUPFAM" id="SSF53850">
    <property type="entry name" value="Periplasmic binding protein-like II"/>
    <property type="match status" value="1"/>
</dbReference>
<organism evidence="2 3">
    <name type="scientific">Litoribrevibacter albus</name>
    <dbReference type="NCBI Taxonomy" id="1473156"/>
    <lineage>
        <taxon>Bacteria</taxon>
        <taxon>Pseudomonadati</taxon>
        <taxon>Pseudomonadota</taxon>
        <taxon>Gammaproteobacteria</taxon>
        <taxon>Oceanospirillales</taxon>
        <taxon>Oceanospirillaceae</taxon>
        <taxon>Litoribrevibacter</taxon>
    </lineage>
</organism>
<evidence type="ECO:0008006" key="4">
    <source>
        <dbReference type="Google" id="ProtNLM"/>
    </source>
</evidence>
<dbReference type="Gene3D" id="3.40.190.10">
    <property type="entry name" value="Periplasmic binding protein-like II"/>
    <property type="match status" value="2"/>
</dbReference>
<sequence>MQALLSFPLIALLLSFFGSIGLVHADTVYLDIGEWAPFTSEKDPDGKIAETLVREAFALEGFDVEYNYYPWKRSYERIKNGQSDGTFPWFVNPDRGDNDYFIISKERLFRDKEVFFYHVNRPFDWKEFSDLKNYVIGGVIGYSHVVQLANHGITVEAVSNEAQNYRKLMAGRIDAVPGGQIVGYYMIQKMFPEAKVRMITHHSKPLREADMFMFFSRKRPRSQEFDAAFSRGMKKLKSSGRYSTILDQ</sequence>
<dbReference type="PANTHER" id="PTHR35936">
    <property type="entry name" value="MEMBRANE-BOUND LYTIC MUREIN TRANSGLYCOSYLASE F"/>
    <property type="match status" value="1"/>
</dbReference>
<evidence type="ECO:0000256" key="1">
    <source>
        <dbReference type="ARBA" id="ARBA00010333"/>
    </source>
</evidence>
<gene>
    <name evidence="2" type="ORF">GCM10007876_40190</name>
</gene>
<comment type="caution">
    <text evidence="2">The sequence shown here is derived from an EMBL/GenBank/DDBJ whole genome shotgun (WGS) entry which is preliminary data.</text>
</comment>
<name>A0AA37W9N5_9GAMM</name>
<dbReference type="PANTHER" id="PTHR35936:SF25">
    <property type="entry name" value="ABC TRANSPORTER SUBSTRATE-BINDING PROTEIN"/>
    <property type="match status" value="1"/>
</dbReference>
<comment type="similarity">
    <text evidence="1">Belongs to the bacterial solute-binding protein 3 family.</text>
</comment>
<reference evidence="2" key="2">
    <citation type="submission" date="2023-01" db="EMBL/GenBank/DDBJ databases">
        <title>Draft genome sequence of Litoribrevibacter albus strain NBRC 110071.</title>
        <authorList>
            <person name="Sun Q."/>
            <person name="Mori K."/>
        </authorList>
    </citation>
    <scope>NUCLEOTIDE SEQUENCE</scope>
    <source>
        <strain evidence="2">NBRC 110071</strain>
    </source>
</reference>
<reference evidence="2" key="1">
    <citation type="journal article" date="2014" name="Int. J. Syst. Evol. Microbiol.">
        <title>Complete genome sequence of Corynebacterium casei LMG S-19264T (=DSM 44701T), isolated from a smear-ripened cheese.</title>
        <authorList>
            <consortium name="US DOE Joint Genome Institute (JGI-PGF)"/>
            <person name="Walter F."/>
            <person name="Albersmeier A."/>
            <person name="Kalinowski J."/>
            <person name="Ruckert C."/>
        </authorList>
    </citation>
    <scope>NUCLEOTIDE SEQUENCE</scope>
    <source>
        <strain evidence="2">NBRC 110071</strain>
    </source>
</reference>